<evidence type="ECO:0000256" key="2">
    <source>
        <dbReference type="ARBA" id="ARBA00022801"/>
    </source>
</evidence>
<keyword evidence="2 4" id="KW-0378">Hydrolase</keyword>
<dbReference type="CDD" id="cd00143">
    <property type="entry name" value="PP2Cc"/>
    <property type="match status" value="1"/>
</dbReference>
<dbReference type="Pfam" id="PF00481">
    <property type="entry name" value="PP2C"/>
    <property type="match status" value="1"/>
</dbReference>
<feature type="domain" description="PPM-type phosphatase" evidence="5">
    <location>
        <begin position="94"/>
        <end position="363"/>
    </location>
</feature>
<dbReference type="Gene3D" id="3.60.40.10">
    <property type="entry name" value="PPM-type phosphatase domain"/>
    <property type="match status" value="1"/>
</dbReference>
<dbReference type="PROSITE" id="PS51746">
    <property type="entry name" value="PPM_2"/>
    <property type="match status" value="1"/>
</dbReference>
<dbReference type="SMART" id="SM00332">
    <property type="entry name" value="PP2Cc"/>
    <property type="match status" value="1"/>
</dbReference>
<evidence type="ECO:0000256" key="3">
    <source>
        <dbReference type="ARBA" id="ARBA00022912"/>
    </source>
</evidence>
<evidence type="ECO:0000256" key="1">
    <source>
        <dbReference type="ARBA" id="ARBA00022723"/>
    </source>
</evidence>
<accession>A0A9D4SE52</accession>
<evidence type="ECO:0000259" key="5">
    <source>
        <dbReference type="PROSITE" id="PS51746"/>
    </source>
</evidence>
<comment type="caution">
    <text evidence="6">The sequence shown here is derived from an EMBL/GenBank/DDBJ whole genome shotgun (WGS) entry which is preliminary data.</text>
</comment>
<evidence type="ECO:0000256" key="4">
    <source>
        <dbReference type="RuleBase" id="RU003465"/>
    </source>
</evidence>
<dbReference type="EMBL" id="SDOV01000008">
    <property type="protein sequence ID" value="KAH7637705.1"/>
    <property type="molecule type" value="Genomic_DNA"/>
</dbReference>
<dbReference type="SUPFAM" id="SSF81606">
    <property type="entry name" value="PP2C-like"/>
    <property type="match status" value="1"/>
</dbReference>
<dbReference type="Proteomes" id="UP000828236">
    <property type="component" value="Unassembled WGS sequence"/>
</dbReference>
<reference evidence="6" key="1">
    <citation type="submission" date="2020-06" db="EMBL/GenBank/DDBJ databases">
        <authorList>
            <person name="Ji K."/>
            <person name="Li J."/>
        </authorList>
    </citation>
    <scope>NUCLEOTIDE SEQUENCE</scope>
    <source>
        <strain evidence="6">JKM2019</strain>
        <tissue evidence="6">Whole body</tissue>
    </source>
</reference>
<comment type="similarity">
    <text evidence="4">Belongs to the PP2C family.</text>
</comment>
<dbReference type="InterPro" id="IPR036457">
    <property type="entry name" value="PPM-type-like_dom_sf"/>
</dbReference>
<proteinExistence type="inferred from homology"/>
<evidence type="ECO:0000313" key="6">
    <source>
        <dbReference type="EMBL" id="KAH7637705.1"/>
    </source>
</evidence>
<dbReference type="AlphaFoldDB" id="A0A9D4SE52"/>
<dbReference type="InterPro" id="IPR015655">
    <property type="entry name" value="PP2C"/>
</dbReference>
<sequence length="392" mass="44411">MRKLITSRTIFTNLSMKLMGGEKSTTTTTTTTTTITLSRRYLARMLSDPENKGSQQRHVNFDTLGTWDNRIDFTLLLQQSIKHGKPIPKISVDNIGHASVIGRRMQNEDYCHAMEIKPDMMYFAIFDGHGGDTCARFCNEHLPEHVKYWLERGEKNLEIVLQNAFTEVNNSFARYLTYTMNGGNERSTSGTTATVCLLHNSTKLVVAYVGDSRMFLCRDGQCIKLTNDHTANFKAEKVKYKIIDCIVKTKQNRITNSNGFIKYDSLGRGLINGRLAMTRSIGDLDLKPYGVIALPDTRTYEIKHGRDSFVVLTTDGITDVMNDREIVNAVKSCEKPNEAAKFLTDQALHCSCDDNATALVVPFGAWGKYRNHRQTYNQFFSFGRQLQNSARF</sequence>
<keyword evidence="1" id="KW-0479">Metal-binding</keyword>
<dbReference type="InterPro" id="IPR000222">
    <property type="entry name" value="PP2C_BS"/>
</dbReference>
<dbReference type="InterPro" id="IPR001932">
    <property type="entry name" value="PPM-type_phosphatase-like_dom"/>
</dbReference>
<name>A0A9D4SE52_DERFA</name>
<dbReference type="PANTHER" id="PTHR47992">
    <property type="entry name" value="PROTEIN PHOSPHATASE"/>
    <property type="match status" value="1"/>
</dbReference>
<dbReference type="GO" id="GO:0046872">
    <property type="term" value="F:metal ion binding"/>
    <property type="evidence" value="ECO:0007669"/>
    <property type="project" value="UniProtKB-KW"/>
</dbReference>
<dbReference type="GO" id="GO:0004722">
    <property type="term" value="F:protein serine/threonine phosphatase activity"/>
    <property type="evidence" value="ECO:0007669"/>
    <property type="project" value="InterPro"/>
</dbReference>
<keyword evidence="3 4" id="KW-0904">Protein phosphatase</keyword>
<dbReference type="PROSITE" id="PS01032">
    <property type="entry name" value="PPM_1"/>
    <property type="match status" value="1"/>
</dbReference>
<reference evidence="6" key="2">
    <citation type="journal article" date="2021" name="World Allergy Organ. J.">
        <title>Chromosome-level assembly of Dermatophagoides farinae genome and transcriptome reveals two novel allergens Der f 37 and Der f 39.</title>
        <authorList>
            <person name="Chen J."/>
            <person name="Cai Z."/>
            <person name="Fan D."/>
            <person name="Hu J."/>
            <person name="Hou Y."/>
            <person name="He Y."/>
            <person name="Zhang Z."/>
            <person name="Zhao Z."/>
            <person name="Gao P."/>
            <person name="Hu W."/>
            <person name="Sun J."/>
            <person name="Li J."/>
            <person name="Ji K."/>
        </authorList>
    </citation>
    <scope>NUCLEOTIDE SEQUENCE</scope>
    <source>
        <strain evidence="6">JKM2019</strain>
    </source>
</reference>
<protein>
    <submittedName>
        <fullName evidence="6">Protein phosphatase 1k</fullName>
    </submittedName>
</protein>
<organism evidence="6">
    <name type="scientific">Dermatophagoides farinae</name>
    <name type="common">American house dust mite</name>
    <dbReference type="NCBI Taxonomy" id="6954"/>
    <lineage>
        <taxon>Eukaryota</taxon>
        <taxon>Metazoa</taxon>
        <taxon>Ecdysozoa</taxon>
        <taxon>Arthropoda</taxon>
        <taxon>Chelicerata</taxon>
        <taxon>Arachnida</taxon>
        <taxon>Acari</taxon>
        <taxon>Acariformes</taxon>
        <taxon>Sarcoptiformes</taxon>
        <taxon>Astigmata</taxon>
        <taxon>Psoroptidia</taxon>
        <taxon>Analgoidea</taxon>
        <taxon>Pyroglyphidae</taxon>
        <taxon>Dermatophagoidinae</taxon>
        <taxon>Dermatophagoides</taxon>
    </lineage>
</organism>
<gene>
    <name evidence="6" type="ORF">HUG17_8809</name>
</gene>